<keyword evidence="5" id="KW-0418">Kinase</keyword>
<dbReference type="InterPro" id="IPR005467">
    <property type="entry name" value="His_kinase_dom"/>
</dbReference>
<evidence type="ECO:0000313" key="9">
    <source>
        <dbReference type="EMBL" id="GEO07516.1"/>
    </source>
</evidence>
<evidence type="ECO:0000256" key="5">
    <source>
        <dbReference type="ARBA" id="ARBA00022777"/>
    </source>
</evidence>
<keyword evidence="10" id="KW-1185">Reference proteome</keyword>
<dbReference type="Pfam" id="PF00989">
    <property type="entry name" value="PAS"/>
    <property type="match status" value="1"/>
</dbReference>
<dbReference type="InterPro" id="IPR013767">
    <property type="entry name" value="PAS_fold"/>
</dbReference>
<keyword evidence="4" id="KW-0808">Transferase</keyword>
<dbReference type="InterPro" id="IPR035965">
    <property type="entry name" value="PAS-like_dom_sf"/>
</dbReference>
<dbReference type="Pfam" id="PF02518">
    <property type="entry name" value="HATPase_c"/>
    <property type="match status" value="1"/>
</dbReference>
<evidence type="ECO:0000256" key="4">
    <source>
        <dbReference type="ARBA" id="ARBA00022679"/>
    </source>
</evidence>
<dbReference type="Proteomes" id="UP000321513">
    <property type="component" value="Unassembled WGS sequence"/>
</dbReference>
<dbReference type="GO" id="GO:0006355">
    <property type="term" value="P:regulation of DNA-templated transcription"/>
    <property type="evidence" value="ECO:0007669"/>
    <property type="project" value="InterPro"/>
</dbReference>
<dbReference type="SMART" id="SM00388">
    <property type="entry name" value="HisKA"/>
    <property type="match status" value="1"/>
</dbReference>
<dbReference type="InterPro" id="IPR004358">
    <property type="entry name" value="Sig_transdc_His_kin-like_C"/>
</dbReference>
<dbReference type="Gene3D" id="3.30.450.20">
    <property type="entry name" value="PAS domain"/>
    <property type="match status" value="4"/>
</dbReference>
<dbReference type="PRINTS" id="PR00344">
    <property type="entry name" value="BCTRLSENSOR"/>
</dbReference>
<dbReference type="Pfam" id="PF00512">
    <property type="entry name" value="HisKA"/>
    <property type="match status" value="1"/>
</dbReference>
<dbReference type="SMART" id="SM00086">
    <property type="entry name" value="PAC"/>
    <property type="match status" value="3"/>
</dbReference>
<keyword evidence="3" id="KW-0597">Phosphoprotein</keyword>
<dbReference type="EMBL" id="BJYT01000001">
    <property type="protein sequence ID" value="GEO07516.1"/>
    <property type="molecule type" value="Genomic_DNA"/>
</dbReference>
<sequence length="784" mass="89239">MIEELKSEDVIGAHNFTKLFTQAPAPIAIYKGRELRYAFANDAYLQIFNYRDIIGKTVREAFPELEGQPFFGILEDVFDTGAPFYGNETPALIDLHGNGNLVTRYYNLIYTPYRNDDEIIEGVMAFGHDVTDQVEARKKEKESDLRFRNIVEQSNEPILILKGRDMVLDVANTALFELWNVGKDALHKPFLEILPEMKGQGFYDLLLDVYLTGNTHYGVEVPATFKRRSGLTETVYFNFIYQPYREVDGNISGVLVLASTVTEQVLAKQKLKQSDINFQNMILQAPVAMCVLKGPDHLVEIANDRMYELWGKSQSEMAGKPIFEGLPEVKDQGFEKLLSDVFAFGNRFTANERLVKLPRNGRIEDTYINFVYEPFREGDGSISGIIAVATEVTEQVMARRKIEYAEENARLAIELAALGTYEINLLNDEIAASPRVCSIWGFEVNSRKRSEFTSLFHPGDAEIRLRANEEAMVSGELDYEARINRHDGSQRWVRVKGKILYDRGTPSRLLGVIQDITEQKIFAEELSKQVEERTVELKEANERLERSNEELEQFAYVTSHDLQEPLRKIQIFSNILLEHRDRKEDLKKYLDKVNAAAKRMSDLIRDLLEYSRLSKKTLQFEPVDLNVILTNVKMDFELLISQKNAVINADPLPTIAAIPLQINQLLFNLLGNALKFTRRNVPPVITITSSRLSKEQIIGFPQLNASKDYCSIKITDNGIGFNQEYADKIFTIFQTLNERSSYGGYGIGLALCRKIVTTHGGFIYAEVNKEGGASFTFIVPYNQE</sequence>
<dbReference type="SUPFAM" id="SSF55874">
    <property type="entry name" value="ATPase domain of HSP90 chaperone/DNA topoisomerase II/histidine kinase"/>
    <property type="match status" value="1"/>
</dbReference>
<dbReference type="EC" id="2.7.13.3" evidence="2"/>
<organism evidence="9 10">
    <name type="scientific">Segetibacter aerophilus</name>
    <dbReference type="NCBI Taxonomy" id="670293"/>
    <lineage>
        <taxon>Bacteria</taxon>
        <taxon>Pseudomonadati</taxon>
        <taxon>Bacteroidota</taxon>
        <taxon>Chitinophagia</taxon>
        <taxon>Chitinophagales</taxon>
        <taxon>Chitinophagaceae</taxon>
        <taxon>Segetibacter</taxon>
    </lineage>
</organism>
<dbReference type="InterPro" id="IPR052162">
    <property type="entry name" value="Sensor_kinase/Photoreceptor"/>
</dbReference>
<evidence type="ECO:0000256" key="2">
    <source>
        <dbReference type="ARBA" id="ARBA00012438"/>
    </source>
</evidence>
<dbReference type="Gene3D" id="3.30.565.10">
    <property type="entry name" value="Histidine kinase-like ATPase, C-terminal domain"/>
    <property type="match status" value="1"/>
</dbReference>
<dbReference type="PROSITE" id="PS50113">
    <property type="entry name" value="PAC"/>
    <property type="match status" value="2"/>
</dbReference>
<feature type="domain" description="Histidine kinase" evidence="7">
    <location>
        <begin position="557"/>
        <end position="783"/>
    </location>
</feature>
<reference evidence="9 10" key="1">
    <citation type="submission" date="2019-07" db="EMBL/GenBank/DDBJ databases">
        <title>Whole genome shotgun sequence of Segetibacter aerophilus NBRC 106135.</title>
        <authorList>
            <person name="Hosoyama A."/>
            <person name="Uohara A."/>
            <person name="Ohji S."/>
            <person name="Ichikawa N."/>
        </authorList>
    </citation>
    <scope>NUCLEOTIDE SEQUENCE [LARGE SCALE GENOMIC DNA]</scope>
    <source>
        <strain evidence="9 10">NBRC 106135</strain>
    </source>
</reference>
<dbReference type="SUPFAM" id="SSF55785">
    <property type="entry name" value="PYP-like sensor domain (PAS domain)"/>
    <property type="match status" value="4"/>
</dbReference>
<dbReference type="InterPro" id="IPR036097">
    <property type="entry name" value="HisK_dim/P_sf"/>
</dbReference>
<evidence type="ECO:0000256" key="1">
    <source>
        <dbReference type="ARBA" id="ARBA00000085"/>
    </source>
</evidence>
<dbReference type="PANTHER" id="PTHR43304">
    <property type="entry name" value="PHYTOCHROME-LIKE PROTEIN CPH1"/>
    <property type="match status" value="1"/>
</dbReference>
<evidence type="ECO:0000259" key="8">
    <source>
        <dbReference type="PROSITE" id="PS50113"/>
    </source>
</evidence>
<dbReference type="PANTHER" id="PTHR43304:SF1">
    <property type="entry name" value="PAC DOMAIN-CONTAINING PROTEIN"/>
    <property type="match status" value="1"/>
</dbReference>
<dbReference type="InterPro" id="IPR001610">
    <property type="entry name" value="PAC"/>
</dbReference>
<dbReference type="InterPro" id="IPR003661">
    <property type="entry name" value="HisK_dim/P_dom"/>
</dbReference>
<dbReference type="CDD" id="cd00082">
    <property type="entry name" value="HisKA"/>
    <property type="match status" value="1"/>
</dbReference>
<dbReference type="PROSITE" id="PS50109">
    <property type="entry name" value="HIS_KIN"/>
    <property type="match status" value="1"/>
</dbReference>
<dbReference type="NCBIfam" id="TIGR00229">
    <property type="entry name" value="sensory_box"/>
    <property type="match status" value="2"/>
</dbReference>
<keyword evidence="6" id="KW-0175">Coiled coil</keyword>
<feature type="domain" description="PAC" evidence="8">
    <location>
        <begin position="348"/>
        <end position="404"/>
    </location>
</feature>
<accession>A0A512B6C6</accession>
<dbReference type="SUPFAM" id="SSF47384">
    <property type="entry name" value="Homodimeric domain of signal transducing histidine kinase"/>
    <property type="match status" value="1"/>
</dbReference>
<dbReference type="SMART" id="SM00091">
    <property type="entry name" value="PAS"/>
    <property type="match status" value="4"/>
</dbReference>
<dbReference type="GO" id="GO:0000155">
    <property type="term" value="F:phosphorelay sensor kinase activity"/>
    <property type="evidence" value="ECO:0007669"/>
    <property type="project" value="InterPro"/>
</dbReference>
<dbReference type="RefSeq" id="WP_147201490.1">
    <property type="nucleotide sequence ID" value="NZ_BJYT01000001.1"/>
</dbReference>
<feature type="domain" description="PAC" evidence="8">
    <location>
        <begin position="477"/>
        <end position="528"/>
    </location>
</feature>
<dbReference type="Pfam" id="PF08448">
    <property type="entry name" value="PAS_4"/>
    <property type="match status" value="1"/>
</dbReference>
<dbReference type="InterPro" id="IPR013656">
    <property type="entry name" value="PAS_4"/>
</dbReference>
<protein>
    <recommendedName>
        <fullName evidence="2">histidine kinase</fullName>
        <ecNumber evidence="2">2.7.13.3</ecNumber>
    </recommendedName>
</protein>
<dbReference type="Pfam" id="PF08447">
    <property type="entry name" value="PAS_3"/>
    <property type="match status" value="1"/>
</dbReference>
<evidence type="ECO:0000256" key="6">
    <source>
        <dbReference type="SAM" id="Coils"/>
    </source>
</evidence>
<evidence type="ECO:0000259" key="7">
    <source>
        <dbReference type="PROSITE" id="PS50109"/>
    </source>
</evidence>
<dbReference type="InterPro" id="IPR000014">
    <property type="entry name" value="PAS"/>
</dbReference>
<comment type="catalytic activity">
    <reaction evidence="1">
        <text>ATP + protein L-histidine = ADP + protein N-phospho-L-histidine.</text>
        <dbReference type="EC" id="2.7.13.3"/>
    </reaction>
</comment>
<gene>
    <name evidence="9" type="ORF">SAE01_00120</name>
</gene>
<name>A0A512B6C6_9BACT</name>
<dbReference type="InterPro" id="IPR013655">
    <property type="entry name" value="PAS_fold_3"/>
</dbReference>
<dbReference type="Gene3D" id="1.10.287.130">
    <property type="match status" value="1"/>
</dbReference>
<dbReference type="InterPro" id="IPR003594">
    <property type="entry name" value="HATPase_dom"/>
</dbReference>
<dbReference type="AlphaFoldDB" id="A0A512B6C6"/>
<dbReference type="CDD" id="cd00130">
    <property type="entry name" value="PAS"/>
    <property type="match status" value="1"/>
</dbReference>
<proteinExistence type="predicted"/>
<evidence type="ECO:0000256" key="3">
    <source>
        <dbReference type="ARBA" id="ARBA00022553"/>
    </source>
</evidence>
<comment type="caution">
    <text evidence="9">The sequence shown here is derived from an EMBL/GenBank/DDBJ whole genome shotgun (WGS) entry which is preliminary data.</text>
</comment>
<dbReference type="SMART" id="SM00387">
    <property type="entry name" value="HATPase_c"/>
    <property type="match status" value="1"/>
</dbReference>
<feature type="coiled-coil region" evidence="6">
    <location>
        <begin position="513"/>
        <end position="557"/>
    </location>
</feature>
<evidence type="ECO:0000313" key="10">
    <source>
        <dbReference type="Proteomes" id="UP000321513"/>
    </source>
</evidence>
<dbReference type="InterPro" id="IPR036890">
    <property type="entry name" value="HATPase_C_sf"/>
</dbReference>
<dbReference type="Gene3D" id="2.10.70.100">
    <property type="match status" value="1"/>
</dbReference>
<dbReference type="OrthoDB" id="607558at2"/>
<dbReference type="InterPro" id="IPR000700">
    <property type="entry name" value="PAS-assoc_C"/>
</dbReference>